<evidence type="ECO:0000313" key="17">
    <source>
        <dbReference type="Proteomes" id="UP000789617"/>
    </source>
</evidence>
<feature type="domain" description="Sulfatase N-terminal" evidence="10">
    <location>
        <begin position="261"/>
        <end position="501"/>
    </location>
</feature>
<sequence length="586" mass="66796">MVTLRQPYREKVSQMVSWGHWFALFNMLLAMVLGSRYLFVADWPTTLAGRLFSYVSLVGHFSFLVFTSYVLILFPLTFIVVSQRLMRFLSVILATAGMTLLLIDSEVFTRFHLHLNPVVWELVINPDQNEMARDWQLMFISVPVIFLIEMLFATWSWQKLRSLTRRRHYARPVAWFFFLSFISSHLVYIWADANFYRPITMQRANLPLSYPMTARRFLEKHGLLDAQDYQRRLVEQGAPEAVSVQYPLSNLRYRDLGAGYNVLLITVDNLNYSRFEKTMPALAAFAKENVNFTQHMSSGNTADSGLFGLFYGISPGYMDGVLSARIPAALITALNQQGYQLGLFSSDGFSSPLYRQALLSDFSLPSAKTQSDEQTANQWIGWLDRYAQDENRWFSWISLNGTTLDDTQQQGFVRRYSKAAGDVDAQIDRVLTALRAAGKLDNTVVIITGGHGKPLNVKHDSFDWSREQLQVPLVIHWPGTPAQEIATLTDNKDVMTTLMQRLLHVSTPANEYSQGEDLFSAARRRNWVTAANGDTLAITTPTITVVLNHNGTYTTWSRDGEKIKDQKPQLSLLLQVLTDEKRFIAN</sequence>
<dbReference type="InterPro" id="IPR017850">
    <property type="entry name" value="Alkaline_phosphatase_core_sf"/>
</dbReference>
<dbReference type="EMBL" id="BQTA01000012">
    <property type="protein sequence ID" value="GKJ98446.1"/>
    <property type="molecule type" value="Genomic_DNA"/>
</dbReference>
<keyword evidence="8 9" id="KW-0472">Membrane</keyword>
<evidence type="ECO:0000256" key="2">
    <source>
        <dbReference type="ARBA" id="ARBA00009434"/>
    </source>
</evidence>
<reference evidence="13" key="2">
    <citation type="journal article" date="2022" name="J. Appl. Microbiol.">
        <title>PCR-based ORF typing of Klebsiella pneumoniae for rapid identification of global clones and transmission events.</title>
        <authorList>
            <person name="Nonogaki R."/>
            <person name="Iijima A."/>
            <person name="Kawamura K."/>
            <person name="Kayama S."/>
            <person name="Sugai M."/>
            <person name="Yagi T."/>
            <person name="Arakawa Y."/>
            <person name="Doi Y."/>
            <person name="Suzuki M."/>
        </authorList>
    </citation>
    <scope>NUCLEOTIDE SEQUENCE</scope>
    <source>
        <strain evidence="13">NUKP-37</strain>
    </source>
</reference>
<evidence type="ECO:0000256" key="8">
    <source>
        <dbReference type="ARBA" id="ARBA00023136"/>
    </source>
</evidence>
<evidence type="ECO:0000256" key="1">
    <source>
        <dbReference type="ARBA" id="ARBA00004429"/>
    </source>
</evidence>
<dbReference type="InterPro" id="IPR012159">
    <property type="entry name" value="YejM-like"/>
</dbReference>
<reference evidence="14" key="4">
    <citation type="journal article" date="2023" name="Nat. Commun.">
        <title>Genomic dissection of endemic carbapenem resistance reveals metallo-beta-lactamase dissemination through clonal, plasmid and integron transfer.</title>
        <authorList>
            <person name="Macesic N."/>
            <person name="Hawkey J."/>
            <person name="Vezina B."/>
            <person name="Wisniewski J.A."/>
            <person name="Cottingham H."/>
            <person name="Blakeway L.V."/>
            <person name="Harshegyi T."/>
            <person name="Pragastis K."/>
            <person name="Badoordeen G.Z."/>
            <person name="Dennison A."/>
            <person name="Spelman D.W."/>
            <person name="Jenney A.W.J."/>
            <person name="Peleg A.Y."/>
        </authorList>
    </citation>
    <scope>NUCLEOTIDE SEQUENCE</scope>
    <source>
        <strain evidence="14">CPO071</strain>
    </source>
</reference>
<feature type="transmembrane region" description="Helical" evidence="9">
    <location>
        <begin position="169"/>
        <end position="191"/>
    </location>
</feature>
<name>A0A0J5A2Q3_KLEVA</name>
<proteinExistence type="predicted"/>
<keyword evidence="17" id="KW-1185">Reference proteome</keyword>
<dbReference type="AlphaFoldDB" id="A0A0J5A2Q3"/>
<dbReference type="InterPro" id="IPR000917">
    <property type="entry name" value="Sulfatase_N"/>
</dbReference>
<dbReference type="Gene3D" id="3.40.720.10">
    <property type="entry name" value="Alkaline Phosphatase, subunit A"/>
    <property type="match status" value="1"/>
</dbReference>
<reference evidence="12" key="3">
    <citation type="submission" date="2022-05" db="EMBL/GenBank/DDBJ databases">
        <authorList>
            <person name="Alioto T."/>
            <person name="Alioto T."/>
            <person name="Gomez Garrido J."/>
        </authorList>
    </citation>
    <scope>NUCLEOTIDE SEQUENCE</scope>
    <source>
        <strain evidence="12">0</strain>
    </source>
</reference>
<dbReference type="GeneID" id="93272140"/>
<evidence type="ECO:0000313" key="15">
    <source>
        <dbReference type="EMBL" id="SXF91400.1"/>
    </source>
</evidence>
<dbReference type="GO" id="GO:0005886">
    <property type="term" value="C:plasma membrane"/>
    <property type="evidence" value="ECO:0007669"/>
    <property type="project" value="UniProtKB-SubCell"/>
</dbReference>
<keyword evidence="7 9" id="KW-1133">Transmembrane helix</keyword>
<keyword evidence="5" id="KW-0997">Cell inner membrane</keyword>
<evidence type="ECO:0000313" key="13">
    <source>
        <dbReference type="EMBL" id="GKJ98446.1"/>
    </source>
</evidence>
<dbReference type="Proteomes" id="UP000789617">
    <property type="component" value="Unassembled WGS sequence"/>
</dbReference>
<feature type="transmembrane region" description="Helical" evidence="9">
    <location>
        <begin position="21"/>
        <end position="39"/>
    </location>
</feature>
<comment type="similarity">
    <text evidence="2">To H.influenzae HI_0842.</text>
</comment>
<evidence type="ECO:0000256" key="6">
    <source>
        <dbReference type="ARBA" id="ARBA00022692"/>
    </source>
</evidence>
<accession>A0A0J5A2Q3</accession>
<evidence type="ECO:0000256" key="9">
    <source>
        <dbReference type="SAM" id="Phobius"/>
    </source>
</evidence>
<dbReference type="KEGG" id="kpk:A593_02945"/>
<keyword evidence="6 9" id="KW-0812">Transmembrane</keyword>
<dbReference type="EMBL" id="JARTTN020000001">
    <property type="protein sequence ID" value="MEC6056488.1"/>
    <property type="molecule type" value="Genomic_DNA"/>
</dbReference>
<feature type="transmembrane region" description="Helical" evidence="9">
    <location>
        <begin position="51"/>
        <end position="73"/>
    </location>
</feature>
<gene>
    <name evidence="14" type="primary">yejM</name>
    <name evidence="12" type="ORF">AN2335V1_4154</name>
    <name evidence="13" type="ORF">NUKP37_37320</name>
    <name evidence="14" type="ORF">QAB22_007940</name>
    <name evidence="15" type="ORF">SAMEA3729809_00295</name>
</gene>
<dbReference type="RefSeq" id="WP_008803994.1">
    <property type="nucleotide sequence ID" value="NC_011283.1"/>
</dbReference>
<keyword evidence="4" id="KW-1003">Cell membrane</keyword>
<dbReference type="KEGG" id="kvq:SP68_07100"/>
<evidence type="ECO:0000313" key="12">
    <source>
        <dbReference type="EMBL" id="CAH6195919.1"/>
    </source>
</evidence>
<dbReference type="NCBIfam" id="NF038282">
    <property type="entry name" value="LapC_YejM_PbgA"/>
    <property type="match status" value="1"/>
</dbReference>
<evidence type="ECO:0000259" key="11">
    <source>
        <dbReference type="Pfam" id="PF11893"/>
    </source>
</evidence>
<feature type="domain" description="Inner membrane protein YejM N-terminal" evidence="11">
    <location>
        <begin position="6"/>
        <end position="252"/>
    </location>
</feature>
<evidence type="ECO:0000256" key="5">
    <source>
        <dbReference type="ARBA" id="ARBA00022519"/>
    </source>
</evidence>
<dbReference type="InterPro" id="IPR024588">
    <property type="entry name" value="YejM_N"/>
</dbReference>
<evidence type="ECO:0000256" key="3">
    <source>
        <dbReference type="ARBA" id="ARBA00020918"/>
    </source>
</evidence>
<dbReference type="EMBL" id="UKAS01000001">
    <property type="protein sequence ID" value="SXF91400.1"/>
    <property type="molecule type" value="Genomic_DNA"/>
</dbReference>
<feature type="transmembrane region" description="Helical" evidence="9">
    <location>
        <begin position="135"/>
        <end position="157"/>
    </location>
</feature>
<dbReference type="Pfam" id="PF00884">
    <property type="entry name" value="Sulfatase"/>
    <property type="match status" value="1"/>
</dbReference>
<dbReference type="OMA" id="QMLFSRW"/>
<organism evidence="12 17">
    <name type="scientific">Klebsiella variicola</name>
    <dbReference type="NCBI Taxonomy" id="244366"/>
    <lineage>
        <taxon>Bacteria</taxon>
        <taxon>Pseudomonadati</taxon>
        <taxon>Pseudomonadota</taxon>
        <taxon>Gammaproteobacteria</taxon>
        <taxon>Enterobacterales</taxon>
        <taxon>Enterobacteriaceae</taxon>
        <taxon>Klebsiella/Raoultella group</taxon>
        <taxon>Klebsiella</taxon>
        <taxon>Klebsiella pneumoniae complex</taxon>
    </lineage>
</organism>
<feature type="transmembrane region" description="Helical" evidence="9">
    <location>
        <begin position="85"/>
        <end position="103"/>
    </location>
</feature>
<dbReference type="SUPFAM" id="SSF53649">
    <property type="entry name" value="Alkaline phosphatase-like"/>
    <property type="match status" value="1"/>
</dbReference>
<dbReference type="EMBL" id="CAJOXS020000004">
    <property type="protein sequence ID" value="CAH6195919.1"/>
    <property type="molecule type" value="Genomic_DNA"/>
</dbReference>
<comment type="subcellular location">
    <subcellularLocation>
        <location evidence="1">Cell inner membrane</location>
        <topology evidence="1">Multi-pass membrane protein</topology>
    </subcellularLocation>
</comment>
<reference evidence="15 16" key="1">
    <citation type="submission" date="2018-08" db="EMBL/GenBank/DDBJ databases">
        <authorList>
            <consortium name="Pathogen Informatics"/>
        </authorList>
    </citation>
    <scope>NUCLEOTIDE SEQUENCE [LARGE SCALE GENOMIC DNA]</scope>
    <source>
        <strain evidence="15 16">EuSCAPE_TR218</strain>
    </source>
</reference>
<dbReference type="Proteomes" id="UP001176846">
    <property type="component" value="Unassembled WGS sequence"/>
</dbReference>
<evidence type="ECO:0000256" key="4">
    <source>
        <dbReference type="ARBA" id="ARBA00022475"/>
    </source>
</evidence>
<evidence type="ECO:0000259" key="10">
    <source>
        <dbReference type="Pfam" id="PF00884"/>
    </source>
</evidence>
<comment type="caution">
    <text evidence="12">The sequence shown here is derived from an EMBL/GenBank/DDBJ whole genome shotgun (WGS) entry which is preliminary data.</text>
</comment>
<reference evidence="14" key="5">
    <citation type="submission" date="2024-01" db="EMBL/GenBank/DDBJ databases">
        <authorList>
            <person name="Macesic N."/>
        </authorList>
    </citation>
    <scope>NUCLEOTIDE SEQUENCE</scope>
    <source>
        <strain evidence="14">CPO071</strain>
    </source>
</reference>
<accession>A0A0B7GM97</accession>
<dbReference type="KEGG" id="kpe:KPK_1536"/>
<evidence type="ECO:0000256" key="7">
    <source>
        <dbReference type="ARBA" id="ARBA00022989"/>
    </source>
</evidence>
<dbReference type="PANTHER" id="PTHR43108:SF10">
    <property type="entry name" value="INNER MEMBRANE PROTEIN YEJM"/>
    <property type="match status" value="1"/>
</dbReference>
<evidence type="ECO:0000313" key="14">
    <source>
        <dbReference type="EMBL" id="MEC6056488.1"/>
    </source>
</evidence>
<protein>
    <recommendedName>
        <fullName evidence="3">Inner membrane protein YejM</fullName>
    </recommendedName>
</protein>
<dbReference type="InterPro" id="IPR047997">
    <property type="entry name" value="YejM_enterobact"/>
</dbReference>
<dbReference type="Pfam" id="PF11893">
    <property type="entry name" value="DUF3413"/>
    <property type="match status" value="1"/>
</dbReference>
<dbReference type="PIRSF" id="PIRSF004950">
    <property type="entry name" value="Mmb_sulf_HI0842"/>
    <property type="match status" value="1"/>
</dbReference>
<dbReference type="PANTHER" id="PTHR43108">
    <property type="entry name" value="N-ACETYLGLUCOSAMINE-6-SULFATASE FAMILY MEMBER"/>
    <property type="match status" value="1"/>
</dbReference>
<dbReference type="Proteomes" id="UP001060507">
    <property type="component" value="Unassembled WGS sequence"/>
</dbReference>
<dbReference type="Proteomes" id="UP000258928">
    <property type="component" value="Unassembled WGS sequence"/>
</dbReference>
<evidence type="ECO:0000313" key="16">
    <source>
        <dbReference type="Proteomes" id="UP000258928"/>
    </source>
</evidence>